<dbReference type="OrthoDB" id="9807210at2"/>
<dbReference type="STRING" id="1122934.SAMN02745691_00579"/>
<reference evidence="3 4" key="1">
    <citation type="submission" date="2016-11" db="EMBL/GenBank/DDBJ databases">
        <authorList>
            <person name="Jaros S."/>
            <person name="Januszkiewicz K."/>
            <person name="Wedrychowicz H."/>
        </authorList>
    </citation>
    <scope>NUCLEOTIDE SEQUENCE [LARGE SCALE GENOMIC DNA]</scope>
    <source>
        <strain evidence="3 4">DSM 15970</strain>
    </source>
</reference>
<dbReference type="Proteomes" id="UP000184342">
    <property type="component" value="Unassembled WGS sequence"/>
</dbReference>
<dbReference type="Pfam" id="PF01979">
    <property type="entry name" value="Amidohydro_1"/>
    <property type="match status" value="1"/>
</dbReference>
<dbReference type="SUPFAM" id="SSF51338">
    <property type="entry name" value="Composite domain of metallo-dependent hydrolases"/>
    <property type="match status" value="1"/>
</dbReference>
<accession>A0A1M6CSQ4</accession>
<dbReference type="AlphaFoldDB" id="A0A1M6CSQ4"/>
<gene>
    <name evidence="3" type="ORF">SAMN02745691_00579</name>
</gene>
<name>A0A1M6CSQ4_9FIRM</name>
<proteinExistence type="predicted"/>
<dbReference type="Gene3D" id="3.20.20.140">
    <property type="entry name" value="Metal-dependent hydrolases"/>
    <property type="match status" value="1"/>
</dbReference>
<dbReference type="PANTHER" id="PTHR43794:SF11">
    <property type="entry name" value="AMIDOHYDROLASE-RELATED DOMAIN-CONTAINING PROTEIN"/>
    <property type="match status" value="1"/>
</dbReference>
<feature type="domain" description="Amidohydrolase-related" evidence="2">
    <location>
        <begin position="55"/>
        <end position="395"/>
    </location>
</feature>
<dbReference type="InterPro" id="IPR050287">
    <property type="entry name" value="MTA/SAH_deaminase"/>
</dbReference>
<keyword evidence="1" id="KW-0378">Hydrolase</keyword>
<dbReference type="GO" id="GO:0016810">
    <property type="term" value="F:hydrolase activity, acting on carbon-nitrogen (but not peptide) bonds"/>
    <property type="evidence" value="ECO:0007669"/>
    <property type="project" value="InterPro"/>
</dbReference>
<keyword evidence="4" id="KW-1185">Reference proteome</keyword>
<dbReference type="EMBL" id="FQYT01000005">
    <property type="protein sequence ID" value="SHI64016.1"/>
    <property type="molecule type" value="Genomic_DNA"/>
</dbReference>
<protein>
    <submittedName>
        <fullName evidence="3">5-methylthioadenosine/S-adenosylhomocysteine deaminase</fullName>
    </submittedName>
</protein>
<dbReference type="InterPro" id="IPR006680">
    <property type="entry name" value="Amidohydro-rel"/>
</dbReference>
<evidence type="ECO:0000313" key="4">
    <source>
        <dbReference type="Proteomes" id="UP000184342"/>
    </source>
</evidence>
<dbReference type="CDD" id="cd01298">
    <property type="entry name" value="ATZ_TRZ_like"/>
    <property type="match status" value="1"/>
</dbReference>
<evidence type="ECO:0000259" key="2">
    <source>
        <dbReference type="Pfam" id="PF01979"/>
    </source>
</evidence>
<sequence>MIIRFYNAQILDCSDTFHIRSGDLYVTDDRISYIGPHRPDGPKCDREINLNGNLIIPGFKNAHTHSPMTFLRSFADDRPLDEWLNKSVFPMEAKLTPDKTYIFSIIALMEYLTSGITANFDMYFHVPAVAAASADCGFRTVICGCLNNFQESLEIMEEHYKNFNQPDSLLSYKLGFHAEYTTSRNLLEGIADMAARHEAPVFTHNSETLAEVEGCMSRYNKTPTALFEELGIHNFGGGGFHCVHLSEEDTRIFKDRGLFVVTNPASNLKLASGIAPVERYLRQGIPVAIGTDGPASNNCLDMFREMYLVTALQKQLMHDASACPAESVLDMAVTQGALAMGLFDCDKLAVGKKADLAVIDLNQPNMRPINDTVKNLVYSGSKQNVRLTMVNGKILYEDGLFYINQDVEEIYSKAAAFLHSMK</sequence>
<evidence type="ECO:0000313" key="3">
    <source>
        <dbReference type="EMBL" id="SHI64016.1"/>
    </source>
</evidence>
<organism evidence="3 4">
    <name type="scientific">Parasporobacterium paucivorans DSM 15970</name>
    <dbReference type="NCBI Taxonomy" id="1122934"/>
    <lineage>
        <taxon>Bacteria</taxon>
        <taxon>Bacillati</taxon>
        <taxon>Bacillota</taxon>
        <taxon>Clostridia</taxon>
        <taxon>Lachnospirales</taxon>
        <taxon>Lachnospiraceae</taxon>
        <taxon>Parasporobacterium</taxon>
    </lineage>
</organism>
<dbReference type="InterPro" id="IPR032466">
    <property type="entry name" value="Metal_Hydrolase"/>
</dbReference>
<evidence type="ECO:0000256" key="1">
    <source>
        <dbReference type="ARBA" id="ARBA00022801"/>
    </source>
</evidence>
<dbReference type="SUPFAM" id="SSF51556">
    <property type="entry name" value="Metallo-dependent hydrolases"/>
    <property type="match status" value="1"/>
</dbReference>
<dbReference type="PANTHER" id="PTHR43794">
    <property type="entry name" value="AMINOHYDROLASE SSNA-RELATED"/>
    <property type="match status" value="1"/>
</dbReference>
<dbReference type="Gene3D" id="2.30.40.10">
    <property type="entry name" value="Urease, subunit C, domain 1"/>
    <property type="match status" value="1"/>
</dbReference>
<dbReference type="InterPro" id="IPR011059">
    <property type="entry name" value="Metal-dep_hydrolase_composite"/>
</dbReference>
<dbReference type="RefSeq" id="WP_073992858.1">
    <property type="nucleotide sequence ID" value="NZ_FQYT01000005.1"/>
</dbReference>